<organism evidence="3 4">
    <name type="scientific">Umbelopsis vinacea</name>
    <dbReference type="NCBI Taxonomy" id="44442"/>
    <lineage>
        <taxon>Eukaryota</taxon>
        <taxon>Fungi</taxon>
        <taxon>Fungi incertae sedis</taxon>
        <taxon>Mucoromycota</taxon>
        <taxon>Mucoromycotina</taxon>
        <taxon>Umbelopsidomycetes</taxon>
        <taxon>Umbelopsidales</taxon>
        <taxon>Umbelopsidaceae</taxon>
        <taxon>Umbelopsis</taxon>
    </lineage>
</organism>
<comment type="similarity">
    <text evidence="2">Belongs to the POMP/UMP1 family.</text>
</comment>
<gene>
    <name evidence="3" type="ORF">INT44_008513</name>
</gene>
<dbReference type="Proteomes" id="UP000612746">
    <property type="component" value="Unassembled WGS sequence"/>
</dbReference>
<keyword evidence="4" id="KW-1185">Reference proteome</keyword>
<evidence type="ECO:0000256" key="1">
    <source>
        <dbReference type="ARBA" id="ARBA00023186"/>
    </source>
</evidence>
<accession>A0A8H7PWT3</accession>
<dbReference type="GO" id="GO:0005634">
    <property type="term" value="C:nucleus"/>
    <property type="evidence" value="ECO:0007669"/>
    <property type="project" value="TreeGrafter"/>
</dbReference>
<proteinExistence type="inferred from homology"/>
<dbReference type="Pfam" id="PF05348">
    <property type="entry name" value="UMP1"/>
    <property type="match status" value="1"/>
</dbReference>
<dbReference type="EMBL" id="JAEPRA010000008">
    <property type="protein sequence ID" value="KAG2181698.1"/>
    <property type="molecule type" value="Genomic_DNA"/>
</dbReference>
<dbReference type="GO" id="GO:0043248">
    <property type="term" value="P:proteasome assembly"/>
    <property type="evidence" value="ECO:0007669"/>
    <property type="project" value="InterPro"/>
</dbReference>
<reference evidence="3" key="1">
    <citation type="submission" date="2020-12" db="EMBL/GenBank/DDBJ databases">
        <title>Metabolic potential, ecology and presence of endohyphal bacteria is reflected in genomic diversity of Mucoromycotina.</title>
        <authorList>
            <person name="Muszewska A."/>
            <person name="Okrasinska A."/>
            <person name="Steczkiewicz K."/>
            <person name="Drgas O."/>
            <person name="Orlowska M."/>
            <person name="Perlinska-Lenart U."/>
            <person name="Aleksandrzak-Piekarczyk T."/>
            <person name="Szatraj K."/>
            <person name="Zielenkiewicz U."/>
            <person name="Pilsyk S."/>
            <person name="Malc E."/>
            <person name="Mieczkowski P."/>
            <person name="Kruszewska J.S."/>
            <person name="Biernat P."/>
            <person name="Pawlowska J."/>
        </authorList>
    </citation>
    <scope>NUCLEOTIDE SEQUENCE</scope>
    <source>
        <strain evidence="3">WA0000051536</strain>
    </source>
</reference>
<keyword evidence="1" id="KW-0143">Chaperone</keyword>
<evidence type="ECO:0000313" key="4">
    <source>
        <dbReference type="Proteomes" id="UP000612746"/>
    </source>
</evidence>
<dbReference type="InterPro" id="IPR008012">
    <property type="entry name" value="Ump1"/>
</dbReference>
<evidence type="ECO:0000313" key="3">
    <source>
        <dbReference type="EMBL" id="KAG2181698.1"/>
    </source>
</evidence>
<evidence type="ECO:0000256" key="2">
    <source>
        <dbReference type="ARBA" id="ARBA00043974"/>
    </source>
</evidence>
<sequence>MRFNFNPCTFFTFPHFTPLYTNSRFALYLQPLPIARLANQHKKPLTQSWVVMTLYDMVFAQLQQKFCPAILWKATLPRYVDPCFLHTFQRHSRTYLHRTKQWKETQDSLNLQLARQVYGMHAPIRMMMNRQIATEHMRNSLLSENSLAMDVLTGNDETIDFDDILRGNLQI</sequence>
<dbReference type="PANTHER" id="PTHR12828">
    <property type="entry name" value="PROTEASOME MATURATION PROTEIN UMP1"/>
    <property type="match status" value="1"/>
</dbReference>
<name>A0A8H7PWT3_9FUNG</name>
<dbReference type="PANTHER" id="PTHR12828:SF3">
    <property type="entry name" value="PROTEASOME MATURATION PROTEIN"/>
    <property type="match status" value="1"/>
</dbReference>
<feature type="non-terminal residue" evidence="3">
    <location>
        <position position="1"/>
    </location>
</feature>
<dbReference type="OrthoDB" id="15001at2759"/>
<dbReference type="GO" id="GO:0005737">
    <property type="term" value="C:cytoplasm"/>
    <property type="evidence" value="ECO:0007669"/>
    <property type="project" value="TreeGrafter"/>
</dbReference>
<protein>
    <submittedName>
        <fullName evidence="3">Uncharacterized protein</fullName>
    </submittedName>
</protein>
<comment type="caution">
    <text evidence="3">The sequence shown here is derived from an EMBL/GenBank/DDBJ whole genome shotgun (WGS) entry which is preliminary data.</text>
</comment>
<dbReference type="AlphaFoldDB" id="A0A8H7PWT3"/>